<evidence type="ECO:0000256" key="1">
    <source>
        <dbReference type="SAM" id="Phobius"/>
    </source>
</evidence>
<dbReference type="OrthoDB" id="8564192at2"/>
<evidence type="ECO:0000313" key="2">
    <source>
        <dbReference type="EMBL" id="APB34777.1"/>
    </source>
</evidence>
<dbReference type="STRING" id="1188229.GlitD10_2441"/>
<dbReference type="InterPro" id="IPR047700">
    <property type="entry name" value="NrtS-like"/>
</dbReference>
<keyword evidence="1" id="KW-0812">Transmembrane</keyword>
<keyword evidence="1" id="KW-1133">Transmembrane helix</keyword>
<reference evidence="2 3" key="1">
    <citation type="submission" date="2016-10" db="EMBL/GenBank/DDBJ databases">
        <title>Description of Gloeomargarita lithophora gen. nov., sp. nov., a thylakoid-bearing basal-branching cyanobacterium with intracellular carbonates, and proposal for Gloeomargaritales ord. nov.</title>
        <authorList>
            <person name="Moreira D."/>
            <person name="Tavera R."/>
            <person name="Benzerara K."/>
            <person name="Skouri-Panet F."/>
            <person name="Couradeau E."/>
            <person name="Gerard E."/>
            <person name="Loussert C."/>
            <person name="Novelo E."/>
            <person name="Zivanovic Y."/>
            <person name="Lopez-Garcia P."/>
        </authorList>
    </citation>
    <scope>NUCLEOTIDE SEQUENCE [LARGE SCALE GENOMIC DNA]</scope>
    <source>
        <strain evidence="2 3">D10</strain>
    </source>
</reference>
<dbReference type="EMBL" id="CP017675">
    <property type="protein sequence ID" value="APB34777.1"/>
    <property type="molecule type" value="Genomic_DNA"/>
</dbReference>
<organism evidence="2 3">
    <name type="scientific">Gloeomargarita lithophora Alchichica-D10</name>
    <dbReference type="NCBI Taxonomy" id="1188229"/>
    <lineage>
        <taxon>Bacteria</taxon>
        <taxon>Bacillati</taxon>
        <taxon>Cyanobacteriota</taxon>
        <taxon>Cyanophyceae</taxon>
        <taxon>Gloeomargaritales</taxon>
        <taxon>Gloeomargaritaceae</taxon>
        <taxon>Gloeomargarita</taxon>
    </lineage>
</organism>
<feature type="transmembrane region" description="Helical" evidence="1">
    <location>
        <begin position="46"/>
        <end position="64"/>
    </location>
</feature>
<gene>
    <name evidence="2" type="ORF">GlitD10_2441</name>
</gene>
<keyword evidence="3" id="KW-1185">Reference proteome</keyword>
<dbReference type="RefSeq" id="WP_084111758.1">
    <property type="nucleotide sequence ID" value="NZ_CP017675.1"/>
</dbReference>
<protein>
    <submittedName>
        <fullName evidence="2">Uncharacterized protein</fullName>
    </submittedName>
</protein>
<sequence length="96" mass="11271">MQCHECWSLMGLEREAFAENLRRELPAHQENWTANLSQFLQTQWQSYRLAIVVSALMITLNHGTALVRGQMTKQRWLSLALGFMVPLVVNRYQPRR</sequence>
<dbReference type="KEGG" id="glt:GlitD10_2441"/>
<evidence type="ECO:0000313" key="3">
    <source>
        <dbReference type="Proteomes" id="UP000180235"/>
    </source>
</evidence>
<dbReference type="NCBIfam" id="NF038050">
    <property type="entry name" value="NrtS"/>
    <property type="match status" value="1"/>
</dbReference>
<keyword evidence="1" id="KW-0472">Membrane</keyword>
<proteinExistence type="predicted"/>
<name>A0A1J0AFR1_9CYAN</name>
<accession>A0A1J0AFR1</accession>
<dbReference type="Proteomes" id="UP000180235">
    <property type="component" value="Chromosome"/>
</dbReference>
<dbReference type="AlphaFoldDB" id="A0A1J0AFR1"/>